<dbReference type="GO" id="GO:1990904">
    <property type="term" value="C:ribonucleoprotein complex"/>
    <property type="evidence" value="ECO:0007669"/>
    <property type="project" value="UniProtKB-KW"/>
</dbReference>
<keyword evidence="2 4" id="KW-0689">Ribosomal protein</keyword>
<dbReference type="EMBL" id="CP056066">
    <property type="protein sequence ID" value="UKJ88657.2"/>
    <property type="molecule type" value="Genomic_DNA"/>
</dbReference>
<proteinExistence type="inferred from homology"/>
<evidence type="ECO:0000256" key="1">
    <source>
        <dbReference type="ARBA" id="ARBA00005824"/>
    </source>
</evidence>
<evidence type="ECO:0000313" key="7">
    <source>
        <dbReference type="Proteomes" id="UP000244803"/>
    </source>
</evidence>
<evidence type="ECO:0000256" key="2">
    <source>
        <dbReference type="ARBA" id="ARBA00022980"/>
    </source>
</evidence>
<accession>A0A976M557</accession>
<keyword evidence="3 4" id="KW-0687">Ribonucleoprotein</keyword>
<dbReference type="InterPro" id="IPR004038">
    <property type="entry name" value="Ribosomal_eL8/eL30/eS12/Gad45"/>
</dbReference>
<dbReference type="SUPFAM" id="SSF55315">
    <property type="entry name" value="L30e-like"/>
    <property type="match status" value="1"/>
</dbReference>
<organism evidence="6 7">
    <name type="scientific">Theileria orientalis</name>
    <dbReference type="NCBI Taxonomy" id="68886"/>
    <lineage>
        <taxon>Eukaryota</taxon>
        <taxon>Sar</taxon>
        <taxon>Alveolata</taxon>
        <taxon>Apicomplexa</taxon>
        <taxon>Aconoidasida</taxon>
        <taxon>Piroplasmida</taxon>
        <taxon>Theileriidae</taxon>
        <taxon>Theileria</taxon>
    </lineage>
</organism>
<sequence length="142" mass="15617">MTEDGSPEVMSYVDHEDQVTDLSTAIQKVLMFSLSHGGLVRGLHEVTKSLDSKTAQVCFLSKECSEPAYVKLVQSLCKEHSIPLIETDVDSKTLGQWSGLCKYDIEGKPRKIVGATSVAVKDFGEESEALVFLQKHISTLKN</sequence>
<dbReference type="PRINTS" id="PR00972">
    <property type="entry name" value="RIBSOMALS12E"/>
</dbReference>
<dbReference type="InterPro" id="IPR047860">
    <property type="entry name" value="Ribosomal_eS12_CS"/>
</dbReference>
<dbReference type="GO" id="GO:0003735">
    <property type="term" value="F:structural constituent of ribosome"/>
    <property type="evidence" value="ECO:0007669"/>
    <property type="project" value="InterPro"/>
</dbReference>
<dbReference type="GO" id="GO:0005840">
    <property type="term" value="C:ribosome"/>
    <property type="evidence" value="ECO:0007669"/>
    <property type="project" value="UniProtKB-KW"/>
</dbReference>
<dbReference type="PROSITE" id="PS01189">
    <property type="entry name" value="RIBOSOMAL_S12E"/>
    <property type="match status" value="1"/>
</dbReference>
<reference evidence="6" key="1">
    <citation type="submission" date="2022-07" db="EMBL/GenBank/DDBJ databases">
        <title>Evaluation of T. orientalis genome assembly methods using nanopore sequencing and analysis of variation between genomes.</title>
        <authorList>
            <person name="Yam J."/>
            <person name="Micallef M.L."/>
            <person name="Liu M."/>
            <person name="Djordjevic S.P."/>
            <person name="Bogema D.R."/>
            <person name="Jenkins C."/>
        </authorList>
    </citation>
    <scope>NUCLEOTIDE SEQUENCE</scope>
    <source>
        <strain evidence="6">Fish Creek</strain>
    </source>
</reference>
<evidence type="ECO:0000256" key="4">
    <source>
        <dbReference type="RuleBase" id="RU000670"/>
    </source>
</evidence>
<protein>
    <recommendedName>
        <fullName evidence="4">40S ribosomal protein S12</fullName>
    </recommendedName>
</protein>
<name>A0A976M557_THEOR</name>
<dbReference type="Proteomes" id="UP000244803">
    <property type="component" value="Chromosome 3"/>
</dbReference>
<gene>
    <name evidence="6" type="ORF">MACJ_001901</name>
</gene>
<comment type="similarity">
    <text evidence="1 4">Belongs to the eukaryotic ribosomal protein eS12 family.</text>
</comment>
<dbReference type="PANTHER" id="PTHR11843">
    <property type="entry name" value="40S RIBOSOMAL PROTEIN S12"/>
    <property type="match status" value="1"/>
</dbReference>
<evidence type="ECO:0000256" key="3">
    <source>
        <dbReference type="ARBA" id="ARBA00023274"/>
    </source>
</evidence>
<evidence type="ECO:0000259" key="5">
    <source>
        <dbReference type="Pfam" id="PF01248"/>
    </source>
</evidence>
<evidence type="ECO:0000313" key="6">
    <source>
        <dbReference type="EMBL" id="UKJ88657.2"/>
    </source>
</evidence>
<dbReference type="Gene3D" id="3.30.1330.30">
    <property type="match status" value="1"/>
</dbReference>
<dbReference type="InterPro" id="IPR029064">
    <property type="entry name" value="Ribosomal_eL30-like_sf"/>
</dbReference>
<dbReference type="GO" id="GO:0006412">
    <property type="term" value="P:translation"/>
    <property type="evidence" value="ECO:0007669"/>
    <property type="project" value="InterPro"/>
</dbReference>
<dbReference type="InterPro" id="IPR000530">
    <property type="entry name" value="Ribosomal_eS12"/>
</dbReference>
<feature type="domain" description="Ribosomal protein eL8/eL30/eS12/Gadd45" evidence="5">
    <location>
        <begin position="25"/>
        <end position="115"/>
    </location>
</feature>
<dbReference type="AlphaFoldDB" id="A0A976M557"/>
<dbReference type="OrthoDB" id="10249311at2759"/>
<dbReference type="Pfam" id="PF01248">
    <property type="entry name" value="Ribosomal_L7Ae"/>
    <property type="match status" value="1"/>
</dbReference>